<dbReference type="InterPro" id="IPR011006">
    <property type="entry name" value="CheY-like_superfamily"/>
</dbReference>
<evidence type="ECO:0000256" key="4">
    <source>
        <dbReference type="ARBA" id="ARBA00023125"/>
    </source>
</evidence>
<dbReference type="InterPro" id="IPR025943">
    <property type="entry name" value="Sigma_54_int_dom_ATP-bd_2"/>
</dbReference>
<keyword evidence="10" id="KW-1185">Reference proteome</keyword>
<dbReference type="GO" id="GO:0006355">
    <property type="term" value="P:regulation of DNA-templated transcription"/>
    <property type="evidence" value="ECO:0007669"/>
    <property type="project" value="InterPro"/>
</dbReference>
<dbReference type="RefSeq" id="WP_142892172.1">
    <property type="nucleotide sequence ID" value="NZ_ML660161.1"/>
</dbReference>
<dbReference type="GO" id="GO:0043565">
    <property type="term" value="F:sequence-specific DNA binding"/>
    <property type="evidence" value="ECO:0007669"/>
    <property type="project" value="InterPro"/>
</dbReference>
<dbReference type="InterPro" id="IPR011991">
    <property type="entry name" value="ArsR-like_HTH"/>
</dbReference>
<dbReference type="Proteomes" id="UP000315439">
    <property type="component" value="Unassembled WGS sequence"/>
</dbReference>
<dbReference type="Pfam" id="PF02954">
    <property type="entry name" value="HTH_8"/>
    <property type="match status" value="1"/>
</dbReference>
<dbReference type="OrthoDB" id="9804019at2"/>
<name>A0A545UGX5_9GAMM</name>
<dbReference type="PANTHER" id="PTHR32071:SF86">
    <property type="entry name" value="TWO COMPONENT SIGNAL TRANSDUCTION SYSTEM SIGMA54-DEPENDENT RESPONSE REGULATOR FIS FAMILY"/>
    <property type="match status" value="1"/>
</dbReference>
<dbReference type="PROSITE" id="PS00676">
    <property type="entry name" value="SIGMA54_INTERACT_2"/>
    <property type="match status" value="1"/>
</dbReference>
<dbReference type="InterPro" id="IPR003593">
    <property type="entry name" value="AAA+_ATPase"/>
</dbReference>
<evidence type="ECO:0000256" key="3">
    <source>
        <dbReference type="ARBA" id="ARBA00023015"/>
    </source>
</evidence>
<dbReference type="EMBL" id="VIKS01000003">
    <property type="protein sequence ID" value="TQV88720.1"/>
    <property type="molecule type" value="Genomic_DNA"/>
</dbReference>
<protein>
    <submittedName>
        <fullName evidence="9">Sigma-54-dependent Fis family transcriptional regulator</fullName>
    </submittedName>
</protein>
<dbReference type="CDD" id="cd00009">
    <property type="entry name" value="AAA"/>
    <property type="match status" value="1"/>
</dbReference>
<dbReference type="SMART" id="SM00382">
    <property type="entry name" value="AAA"/>
    <property type="match status" value="1"/>
</dbReference>
<feature type="modified residue" description="4-aspartylphosphate" evidence="6">
    <location>
        <position position="53"/>
    </location>
</feature>
<keyword evidence="6" id="KW-0597">Phosphoprotein</keyword>
<dbReference type="AlphaFoldDB" id="A0A545UGX5"/>
<dbReference type="PANTHER" id="PTHR32071">
    <property type="entry name" value="TRANSCRIPTIONAL REGULATORY PROTEIN"/>
    <property type="match status" value="1"/>
</dbReference>
<feature type="domain" description="Response regulatory" evidence="8">
    <location>
        <begin position="4"/>
        <end position="123"/>
    </location>
</feature>
<gene>
    <name evidence="9" type="ORF">FLL46_04095</name>
</gene>
<keyword evidence="4" id="KW-0238">DNA-binding</keyword>
<reference evidence="9 10" key="1">
    <citation type="submission" date="2019-07" db="EMBL/GenBank/DDBJ databases">
        <title>Draft genome for Aliikangiella sp. M105.</title>
        <authorList>
            <person name="Wang G."/>
        </authorList>
    </citation>
    <scope>NUCLEOTIDE SEQUENCE [LARGE SCALE GENOMIC DNA]</scope>
    <source>
        <strain evidence="9 10">M105</strain>
    </source>
</reference>
<organism evidence="9 10">
    <name type="scientific">Aliikangiella coralliicola</name>
    <dbReference type="NCBI Taxonomy" id="2592383"/>
    <lineage>
        <taxon>Bacteria</taxon>
        <taxon>Pseudomonadati</taxon>
        <taxon>Pseudomonadota</taxon>
        <taxon>Gammaproteobacteria</taxon>
        <taxon>Oceanospirillales</taxon>
        <taxon>Pleioneaceae</taxon>
        <taxon>Aliikangiella</taxon>
    </lineage>
</organism>
<dbReference type="InterPro" id="IPR058031">
    <property type="entry name" value="AAA_lid_NorR"/>
</dbReference>
<evidence type="ECO:0000256" key="2">
    <source>
        <dbReference type="ARBA" id="ARBA00022840"/>
    </source>
</evidence>
<dbReference type="FunFam" id="3.40.50.300:FF:000006">
    <property type="entry name" value="DNA-binding transcriptional regulator NtrC"/>
    <property type="match status" value="1"/>
</dbReference>
<dbReference type="Gene3D" id="1.10.8.60">
    <property type="match status" value="1"/>
</dbReference>
<feature type="domain" description="Sigma-54 factor interaction" evidence="7">
    <location>
        <begin position="155"/>
        <end position="376"/>
    </location>
</feature>
<evidence type="ECO:0000313" key="10">
    <source>
        <dbReference type="Proteomes" id="UP000315439"/>
    </source>
</evidence>
<keyword evidence="5" id="KW-0804">Transcription</keyword>
<evidence type="ECO:0000259" key="8">
    <source>
        <dbReference type="PROSITE" id="PS50110"/>
    </source>
</evidence>
<dbReference type="Pfam" id="PF00072">
    <property type="entry name" value="Response_reg"/>
    <property type="match status" value="1"/>
</dbReference>
<keyword evidence="1" id="KW-0547">Nucleotide-binding</keyword>
<dbReference type="CDD" id="cd00090">
    <property type="entry name" value="HTH_ARSR"/>
    <property type="match status" value="1"/>
</dbReference>
<dbReference type="SUPFAM" id="SSF52540">
    <property type="entry name" value="P-loop containing nucleoside triphosphate hydrolases"/>
    <property type="match status" value="1"/>
</dbReference>
<dbReference type="Pfam" id="PF25601">
    <property type="entry name" value="AAA_lid_14"/>
    <property type="match status" value="1"/>
</dbReference>
<evidence type="ECO:0000256" key="5">
    <source>
        <dbReference type="ARBA" id="ARBA00023163"/>
    </source>
</evidence>
<dbReference type="SMART" id="SM00448">
    <property type="entry name" value="REC"/>
    <property type="match status" value="1"/>
</dbReference>
<evidence type="ECO:0000256" key="6">
    <source>
        <dbReference type="PROSITE-ProRule" id="PRU00169"/>
    </source>
</evidence>
<dbReference type="Gene3D" id="3.40.50.300">
    <property type="entry name" value="P-loop containing nucleotide triphosphate hydrolases"/>
    <property type="match status" value="1"/>
</dbReference>
<accession>A0A545UGX5</accession>
<dbReference type="InterPro" id="IPR027417">
    <property type="entry name" value="P-loop_NTPase"/>
</dbReference>
<dbReference type="PROSITE" id="PS50045">
    <property type="entry name" value="SIGMA54_INTERACT_4"/>
    <property type="match status" value="1"/>
</dbReference>
<keyword evidence="3" id="KW-0805">Transcription regulation</keyword>
<evidence type="ECO:0000256" key="1">
    <source>
        <dbReference type="ARBA" id="ARBA00022741"/>
    </source>
</evidence>
<dbReference type="SUPFAM" id="SSF46689">
    <property type="entry name" value="Homeodomain-like"/>
    <property type="match status" value="1"/>
</dbReference>
<comment type="caution">
    <text evidence="9">The sequence shown here is derived from an EMBL/GenBank/DDBJ whole genome shotgun (WGS) entry which is preliminary data.</text>
</comment>
<dbReference type="SUPFAM" id="SSF52172">
    <property type="entry name" value="CheY-like"/>
    <property type="match status" value="1"/>
</dbReference>
<dbReference type="GO" id="GO:0005524">
    <property type="term" value="F:ATP binding"/>
    <property type="evidence" value="ECO:0007669"/>
    <property type="project" value="UniProtKB-KW"/>
</dbReference>
<dbReference type="InterPro" id="IPR001789">
    <property type="entry name" value="Sig_transdc_resp-reg_receiver"/>
</dbReference>
<dbReference type="PROSITE" id="PS00688">
    <property type="entry name" value="SIGMA54_INTERACT_3"/>
    <property type="match status" value="1"/>
</dbReference>
<dbReference type="Gene3D" id="3.40.50.2300">
    <property type="match status" value="1"/>
</dbReference>
<dbReference type="InterPro" id="IPR009057">
    <property type="entry name" value="Homeodomain-like_sf"/>
</dbReference>
<dbReference type="InterPro" id="IPR025944">
    <property type="entry name" value="Sigma_54_int_dom_CS"/>
</dbReference>
<dbReference type="Pfam" id="PF00158">
    <property type="entry name" value="Sigma54_activat"/>
    <property type="match status" value="1"/>
</dbReference>
<evidence type="ECO:0000313" key="9">
    <source>
        <dbReference type="EMBL" id="TQV88720.1"/>
    </source>
</evidence>
<keyword evidence="2" id="KW-0067">ATP-binding</keyword>
<dbReference type="GO" id="GO:0000160">
    <property type="term" value="P:phosphorelay signal transduction system"/>
    <property type="evidence" value="ECO:0007669"/>
    <property type="project" value="InterPro"/>
</dbReference>
<dbReference type="PROSITE" id="PS50110">
    <property type="entry name" value="RESPONSE_REGULATORY"/>
    <property type="match status" value="1"/>
</dbReference>
<dbReference type="InterPro" id="IPR002197">
    <property type="entry name" value="HTH_Fis"/>
</dbReference>
<proteinExistence type="predicted"/>
<sequence>MSPNILIVDDNHDITKALSVMLKLEGIRCDVAHSPNEALDKLNQQHFNLVIQDMNFSEDMTSGKEGIKLFHSIREINTDIPIIIITAWTHVETAVSLVKHGAADYIGKPWDEDKLMVSIKNLLELDELRERQANFQRNQQSQDAQLSQQFDLCGVRYRSDLMSRMLQMATQVAHSNVPVLITGPNGAGKEKVAEIIQANSACKDGPFIKVNVGALSKELLEAELFGAEAGAYTGITKRRIGRFEAADKGTLFLDEIGNLSHEGQIKLLRVLQSGEFERVGSNQTIKVDVRVISATNSDLQSAIIDGTFREDLYYRLNVIELKVPALKQRKEDILPLVNLFLESGFEIDAEASNLLQQYDWPGNVRELQNVIKRAMLLSSSKMITTASIGIEIEATESSAKSNDVTREMIVNALAENNGNIMETAKYLGLSRSALYRRLKKFDISN</sequence>
<dbReference type="PRINTS" id="PR01590">
    <property type="entry name" value="HTHFIS"/>
</dbReference>
<dbReference type="Gene3D" id="1.10.10.60">
    <property type="entry name" value="Homeodomain-like"/>
    <property type="match status" value="1"/>
</dbReference>
<dbReference type="InterPro" id="IPR002078">
    <property type="entry name" value="Sigma_54_int"/>
</dbReference>
<evidence type="ECO:0000259" key="7">
    <source>
        <dbReference type="PROSITE" id="PS50045"/>
    </source>
</evidence>